<dbReference type="PANTHER" id="PTHR31084">
    <property type="entry name" value="ALPHA-L-FUCOSIDASE 2"/>
    <property type="match status" value="1"/>
</dbReference>
<evidence type="ECO:0000313" key="5">
    <source>
        <dbReference type="Proteomes" id="UP000703269"/>
    </source>
</evidence>
<evidence type="ECO:0000259" key="3">
    <source>
        <dbReference type="Pfam" id="PF22124"/>
    </source>
</evidence>
<keyword evidence="4" id="KW-0378">Hydrolase</keyword>
<dbReference type="GO" id="GO:0005975">
    <property type="term" value="P:carbohydrate metabolic process"/>
    <property type="evidence" value="ECO:0007669"/>
    <property type="project" value="InterPro"/>
</dbReference>
<dbReference type="Pfam" id="PF21307">
    <property type="entry name" value="Glyco_hydro_95_C"/>
    <property type="match status" value="1"/>
</dbReference>
<accession>A0A9P3GAT2</accession>
<protein>
    <submittedName>
        <fullName evidence="4">Glycoside hydrolase family 95 protein</fullName>
    </submittedName>
</protein>
<dbReference type="InterPro" id="IPR016518">
    <property type="entry name" value="Alpha-L-fucosidase"/>
</dbReference>
<evidence type="ECO:0000259" key="2">
    <source>
        <dbReference type="Pfam" id="PF21307"/>
    </source>
</evidence>
<dbReference type="EMBL" id="BPQB01000026">
    <property type="protein sequence ID" value="GJE92362.1"/>
    <property type="molecule type" value="Genomic_DNA"/>
</dbReference>
<comment type="caution">
    <text evidence="4">The sequence shown here is derived from an EMBL/GenBank/DDBJ whole genome shotgun (WGS) entry which is preliminary data.</text>
</comment>
<dbReference type="InterPro" id="IPR012341">
    <property type="entry name" value="6hp_glycosidase-like_sf"/>
</dbReference>
<evidence type="ECO:0000259" key="1">
    <source>
        <dbReference type="Pfam" id="PF14498"/>
    </source>
</evidence>
<dbReference type="Pfam" id="PF14498">
    <property type="entry name" value="Glyco_hyd_65N_2"/>
    <property type="match status" value="1"/>
</dbReference>
<dbReference type="InterPro" id="IPR027414">
    <property type="entry name" value="GH95_N_dom"/>
</dbReference>
<dbReference type="AlphaFoldDB" id="A0A9P3GAT2"/>
<keyword evidence="5" id="KW-1185">Reference proteome</keyword>
<dbReference type="InterPro" id="IPR049053">
    <property type="entry name" value="AFCA-like_C"/>
</dbReference>
<dbReference type="PIRSF" id="PIRSF007663">
    <property type="entry name" value="UCP007663"/>
    <property type="match status" value="1"/>
</dbReference>
<dbReference type="SUPFAM" id="SSF48208">
    <property type="entry name" value="Six-hairpin glycosidases"/>
    <property type="match status" value="1"/>
</dbReference>
<dbReference type="GO" id="GO:0004560">
    <property type="term" value="F:alpha-L-fucosidase activity"/>
    <property type="evidence" value="ECO:0007669"/>
    <property type="project" value="InterPro"/>
</dbReference>
<dbReference type="InterPro" id="IPR054363">
    <property type="entry name" value="GH95_cat"/>
</dbReference>
<feature type="domain" description="Glycosyl hydrolase family 95 N-terminal" evidence="1">
    <location>
        <begin position="60"/>
        <end position="312"/>
    </location>
</feature>
<feature type="domain" description="Glycosyl hydrolase family 95 catalytic" evidence="3">
    <location>
        <begin position="351"/>
        <end position="772"/>
    </location>
</feature>
<reference evidence="4 5" key="1">
    <citation type="submission" date="2021-08" db="EMBL/GenBank/DDBJ databases">
        <title>Draft Genome Sequence of Phanerochaete sordida strain YK-624.</title>
        <authorList>
            <person name="Mori T."/>
            <person name="Dohra H."/>
            <person name="Suzuki T."/>
            <person name="Kawagishi H."/>
            <person name="Hirai H."/>
        </authorList>
    </citation>
    <scope>NUCLEOTIDE SEQUENCE [LARGE SCALE GENOMIC DNA]</scope>
    <source>
        <strain evidence="4 5">YK-624</strain>
    </source>
</reference>
<feature type="domain" description="Alpha fucosidase A-like C-terminal" evidence="2">
    <location>
        <begin position="789"/>
        <end position="832"/>
    </location>
</feature>
<dbReference type="Proteomes" id="UP000703269">
    <property type="component" value="Unassembled WGS sequence"/>
</dbReference>
<sequence>MHEIMRHWLGERCNAPFEVYIWLVEMLARRVRWFVLLTGTAVATATSAAPAGFPASGNGLWYKTPGTLWSKEWLPIGNGYLAAMTPGGTIFETTQLNIESLWSGGPFQDPTYNGGNKQPAERAQMSIDMQNIRETIFRNGTIDNIEVLSTDAGAYGSYAGAGYLLTNLNSTDDPTSYARWLDLDTAVARASWGLGNATVTRSSLCSHPLQACIQHLTSTHSTVLPAITHAFSSGLEDSLPTPVVSCLDDNTLQVRGLVADPGMTYELLFRASAVGTAAHVACAPAGTNNATLSVTGATEAWITWVGDTEYDMDAGDAAHNFTFRRDLPHAQLVSLLDTAAPSSKAASSGMYASLLAQHTAAYQEILGPFALSLGQKPDLARSTDELKASYKTNVGDAYLEWLLFNFGRYLLAASVPGTLPANLQGKWAGGSSNPWSADYHSNINIQMNYWFAEMTGMGGIVTPLFDYIEKTWAPRGAYTAEVLYNINEGWVTHDEMNIFGHTGMKLLDNSAQWADYPESAVWMMLHVWDHFDYSGDTQWWQTQGWPLLKGVAQFHLSKLIPDEHFNDSTLVVAPCNSPEQVPITFGCAHAQELIWQLFNAVEKGYPASGDSDEAFFQEVLSKRAQMDKGIHVGSWGQLQEWKIDMDSPTDTHRHLSHLIGLYPGYALTSYNASIQAPPHGRAYTKTEVLNATTTSLIHRGNGTGPDADSGWEKVWRAAAWAQLGDSEMFYDELSYAVQRNFAPNLFSMYDPLDTDPIFQIDANLGYPAALLNGLLQAPDVASLTSPLIVTLLPALPATWPTGSIKSARIRGGMALDLAWAGGELKSVEITVDKPVGTLRTVEVVYRGKVLSSFSAHLGTHVSLS</sequence>
<dbReference type="InterPro" id="IPR008928">
    <property type="entry name" value="6-hairpin_glycosidase_sf"/>
</dbReference>
<dbReference type="PANTHER" id="PTHR31084:SF3">
    <property type="entry name" value="ALPHA-FUCOSIDASE A"/>
    <property type="match status" value="1"/>
</dbReference>
<dbReference type="Pfam" id="PF22124">
    <property type="entry name" value="Glyco_hydro_95_cat"/>
    <property type="match status" value="1"/>
</dbReference>
<dbReference type="OrthoDB" id="2848340at2759"/>
<proteinExistence type="predicted"/>
<name>A0A9P3GAT2_9APHY</name>
<organism evidence="4 5">
    <name type="scientific">Phanerochaete sordida</name>
    <dbReference type="NCBI Taxonomy" id="48140"/>
    <lineage>
        <taxon>Eukaryota</taxon>
        <taxon>Fungi</taxon>
        <taxon>Dikarya</taxon>
        <taxon>Basidiomycota</taxon>
        <taxon>Agaricomycotina</taxon>
        <taxon>Agaricomycetes</taxon>
        <taxon>Polyporales</taxon>
        <taxon>Phanerochaetaceae</taxon>
        <taxon>Phanerochaete</taxon>
    </lineage>
</organism>
<dbReference type="Gene3D" id="1.50.10.10">
    <property type="match status" value="1"/>
</dbReference>
<gene>
    <name evidence="4" type="ORF">PsYK624_085160</name>
</gene>
<evidence type="ECO:0000313" key="4">
    <source>
        <dbReference type="EMBL" id="GJE92362.1"/>
    </source>
</evidence>